<dbReference type="SUPFAM" id="SSF116734">
    <property type="entry name" value="DNA methylase specificity domain"/>
    <property type="match status" value="2"/>
</dbReference>
<dbReference type="InterPro" id="IPR044946">
    <property type="entry name" value="Restrct_endonuc_typeI_TRD_sf"/>
</dbReference>
<sequence>MAIDNKDKKVLKSSIEREQNEVACSAECEKIKGSKNLNVPPLRFPEFTEEWKEEQLDNIATLSKGIGISKEQLSEDGEPCILYGELYTKYKSEIIKQVESKTDINGSKLKRSKANDVIIPCSGETAVDIATARCVPFDNILFGGDLNVISLHQYDGAFMSYQLNGKRKYDIARVAQGVSIVHLYGEHLKAIKTYNPTLPEQQKIAKLLSLLDDRIDTQNKIIEDLKKLKSAISLNVLHSDKWEQFKIKDIAQIGRGRVISSIEIGQQKSPTYPVYSSQTSNDGIMGYLDDYMFEGEYISWTTDGANAGTVFYRNGKFNCTNVCGLLKLRKEFDTHFVSLVLAEATKKYVSINLANPKLMNNTMGNIQIRLPKLEEQKRISIVFRVLQRLWTVHNSLLTEYTKQEQYLLSQMFI</sequence>
<evidence type="ECO:0000313" key="5">
    <source>
        <dbReference type="EMBL" id="PJY72977.1"/>
    </source>
</evidence>
<dbReference type="PANTHER" id="PTHR30408">
    <property type="entry name" value="TYPE-1 RESTRICTION ENZYME ECOKI SPECIFICITY PROTEIN"/>
    <property type="match status" value="1"/>
</dbReference>
<feature type="domain" description="Type I restriction modification DNA specificity" evidence="4">
    <location>
        <begin position="240"/>
        <end position="390"/>
    </location>
</feature>
<evidence type="ECO:0000259" key="4">
    <source>
        <dbReference type="Pfam" id="PF01420"/>
    </source>
</evidence>
<dbReference type="GO" id="GO:0009307">
    <property type="term" value="P:DNA restriction-modification system"/>
    <property type="evidence" value="ECO:0007669"/>
    <property type="project" value="UniProtKB-KW"/>
</dbReference>
<comment type="similarity">
    <text evidence="1">Belongs to the type-I restriction system S methylase family.</text>
</comment>
<dbReference type="RefSeq" id="WP_100788722.1">
    <property type="nucleotide sequence ID" value="NZ_PDCW01000029.1"/>
</dbReference>
<dbReference type="Proteomes" id="UP000231846">
    <property type="component" value="Unassembled WGS sequence"/>
</dbReference>
<dbReference type="InterPro" id="IPR052021">
    <property type="entry name" value="Type-I_RS_S_subunit"/>
</dbReference>
<dbReference type="Gene3D" id="3.90.220.20">
    <property type="entry name" value="DNA methylase specificity domains"/>
    <property type="match status" value="2"/>
</dbReference>
<evidence type="ECO:0000313" key="6">
    <source>
        <dbReference type="Proteomes" id="UP000231846"/>
    </source>
</evidence>
<dbReference type="PANTHER" id="PTHR30408:SF13">
    <property type="entry name" value="TYPE I RESTRICTION ENZYME HINDI SPECIFICITY SUBUNIT"/>
    <property type="match status" value="1"/>
</dbReference>
<dbReference type="InterPro" id="IPR000055">
    <property type="entry name" value="Restrct_endonuc_typeI_TRD"/>
</dbReference>
<dbReference type="Gene3D" id="1.10.287.1120">
    <property type="entry name" value="Bipartite methylase S protein"/>
    <property type="match status" value="1"/>
</dbReference>
<gene>
    <name evidence="5" type="ORF">CQW34_03439</name>
</gene>
<organism evidence="5 6">
    <name type="scientific">Bacteroides fragilis</name>
    <dbReference type="NCBI Taxonomy" id="817"/>
    <lineage>
        <taxon>Bacteria</taxon>
        <taxon>Pseudomonadati</taxon>
        <taxon>Bacteroidota</taxon>
        <taxon>Bacteroidia</taxon>
        <taxon>Bacteroidales</taxon>
        <taxon>Bacteroidaceae</taxon>
        <taxon>Bacteroides</taxon>
    </lineage>
</organism>
<dbReference type="AlphaFoldDB" id="A0A2M9V3X9"/>
<keyword evidence="2" id="KW-0680">Restriction system</keyword>
<evidence type="ECO:0000256" key="1">
    <source>
        <dbReference type="ARBA" id="ARBA00010923"/>
    </source>
</evidence>
<reference evidence="5 6" key="1">
    <citation type="journal article" date="2017" name="MBio">
        <title>Gut Symbiont Bacteroides fragilis Secretes a Eukaryotic-Like Ubiquitin Protein That Mediates Intraspecies Antagonism.</title>
        <authorList>
            <person name="Chatzidaki-Livanis M."/>
            <person name="Coyne M.J."/>
            <person name="Roelofs K.G."/>
            <person name="Gentyala R.R."/>
            <person name="Caldwell J.M."/>
            <person name="Comstock L.E."/>
        </authorList>
    </citation>
    <scope>NUCLEOTIDE SEQUENCE [LARGE SCALE GENOMIC DNA]</scope>
    <source>
        <strain evidence="5 6">12905</strain>
    </source>
</reference>
<keyword evidence="3" id="KW-0238">DNA-binding</keyword>
<proteinExistence type="inferred from homology"/>
<comment type="caution">
    <text evidence="5">The sequence shown here is derived from an EMBL/GenBank/DDBJ whole genome shotgun (WGS) entry which is preliminary data.</text>
</comment>
<dbReference type="EMBL" id="PDCW01000029">
    <property type="protein sequence ID" value="PJY72977.1"/>
    <property type="molecule type" value="Genomic_DNA"/>
</dbReference>
<dbReference type="CDD" id="cd17255">
    <property type="entry name" value="RMtype1_S_Fco49512ORF2615P-TRD2-CR2_like"/>
    <property type="match status" value="1"/>
</dbReference>
<feature type="domain" description="Type I restriction modification DNA specificity" evidence="4">
    <location>
        <begin position="49"/>
        <end position="226"/>
    </location>
</feature>
<protein>
    <submittedName>
        <fullName evidence="5">Putative type I restriction enzyme specificity protein</fullName>
    </submittedName>
</protein>
<dbReference type="Pfam" id="PF01420">
    <property type="entry name" value="Methylase_S"/>
    <property type="match status" value="2"/>
</dbReference>
<accession>A0A2M9V3X9</accession>
<evidence type="ECO:0000256" key="2">
    <source>
        <dbReference type="ARBA" id="ARBA00022747"/>
    </source>
</evidence>
<evidence type="ECO:0000256" key="3">
    <source>
        <dbReference type="ARBA" id="ARBA00023125"/>
    </source>
</evidence>
<dbReference type="GO" id="GO:0003677">
    <property type="term" value="F:DNA binding"/>
    <property type="evidence" value="ECO:0007669"/>
    <property type="project" value="UniProtKB-KW"/>
</dbReference>
<name>A0A2M9V3X9_BACFG</name>